<feature type="signal peptide" evidence="1">
    <location>
        <begin position="1"/>
        <end position="19"/>
    </location>
</feature>
<name>A0A9X2ABV6_9FLAO</name>
<protein>
    <recommendedName>
        <fullName evidence="4">Lipocalin-like domain-containing protein</fullName>
    </recommendedName>
</protein>
<evidence type="ECO:0000313" key="2">
    <source>
        <dbReference type="EMBL" id="MCH4824576.1"/>
    </source>
</evidence>
<dbReference type="AlphaFoldDB" id="A0A9X2ABV6"/>
<keyword evidence="3" id="KW-1185">Reference proteome</keyword>
<feature type="chain" id="PRO_5040950570" description="Lipocalin-like domain-containing protein" evidence="1">
    <location>
        <begin position="20"/>
        <end position="133"/>
    </location>
</feature>
<dbReference type="Proteomes" id="UP001139226">
    <property type="component" value="Unassembled WGS sequence"/>
</dbReference>
<evidence type="ECO:0000313" key="3">
    <source>
        <dbReference type="Proteomes" id="UP001139226"/>
    </source>
</evidence>
<reference evidence="2" key="1">
    <citation type="submission" date="2022-03" db="EMBL/GenBank/DDBJ databases">
        <title>Gramella crocea sp. nov., isolated from activated sludge of a seafood processing plant.</title>
        <authorList>
            <person name="Zhang X."/>
        </authorList>
    </citation>
    <scope>NUCLEOTIDE SEQUENCE</scope>
    <source>
        <strain evidence="2">YJ019</strain>
    </source>
</reference>
<comment type="caution">
    <text evidence="2">The sequence shown here is derived from an EMBL/GenBank/DDBJ whole genome shotgun (WGS) entry which is preliminary data.</text>
</comment>
<dbReference type="EMBL" id="JAKVTV010000007">
    <property type="protein sequence ID" value="MCH4824576.1"/>
    <property type="molecule type" value="Genomic_DNA"/>
</dbReference>
<accession>A0A9X2ABV6</accession>
<sequence>MKFLKITVLLLFIVNIGCAQDSQTKEELENQIIGSWHLENSPEAIWTFSEDGTVKRFNGDELISSSKYEITKNCDGENLSNKNFFLREMGENGNISCAYIEAINYDNNGFFSLMTLNQGKIVVFKKVQKKSMK</sequence>
<dbReference type="RefSeq" id="WP_240714744.1">
    <property type="nucleotide sequence ID" value="NZ_JAKVTV010000007.1"/>
</dbReference>
<gene>
    <name evidence="2" type="ORF">ML462_15490</name>
</gene>
<evidence type="ECO:0008006" key="4">
    <source>
        <dbReference type="Google" id="ProtNLM"/>
    </source>
</evidence>
<organism evidence="2 3">
    <name type="scientific">Christiangramia lutea</name>
    <dbReference type="NCBI Taxonomy" id="1607951"/>
    <lineage>
        <taxon>Bacteria</taxon>
        <taxon>Pseudomonadati</taxon>
        <taxon>Bacteroidota</taxon>
        <taxon>Flavobacteriia</taxon>
        <taxon>Flavobacteriales</taxon>
        <taxon>Flavobacteriaceae</taxon>
        <taxon>Christiangramia</taxon>
    </lineage>
</organism>
<proteinExistence type="predicted"/>
<keyword evidence="1" id="KW-0732">Signal</keyword>
<evidence type="ECO:0000256" key="1">
    <source>
        <dbReference type="SAM" id="SignalP"/>
    </source>
</evidence>